<reference evidence="1" key="1">
    <citation type="submission" date="2022-01" db="EMBL/GenBank/DDBJ databases">
        <title>Novel bile acid biosynthetic pathways are enriched in the microbiome of centenarians.</title>
        <authorList>
            <person name="Sato Y."/>
            <person name="Atarashi K."/>
            <person name="Plichta R.D."/>
            <person name="Arai Y."/>
            <person name="Sasajima S."/>
            <person name="Kearney M.S."/>
            <person name="Suda W."/>
            <person name="Takeshita K."/>
            <person name="Sasaki T."/>
            <person name="Okamoto S."/>
            <person name="Skelly N.A."/>
            <person name="Okamura Y."/>
            <person name="Vlamakis H."/>
            <person name="Li Y."/>
            <person name="Tanoue T."/>
            <person name="Takei H."/>
            <person name="Nittono H."/>
            <person name="Narushima S."/>
            <person name="Irie J."/>
            <person name="Itoh H."/>
            <person name="Moriya K."/>
            <person name="Sugiura Y."/>
            <person name="Suematsu M."/>
            <person name="Moritoki N."/>
            <person name="Shibata S."/>
            <person name="Littman R.D."/>
            <person name="Fischbach A.M."/>
            <person name="Uwamino Y."/>
            <person name="Inoue T."/>
            <person name="Honda A."/>
            <person name="Hattori M."/>
            <person name="Murai T."/>
            <person name="Xavier J.R."/>
            <person name="Hirose N."/>
            <person name="Honda K."/>
        </authorList>
    </citation>
    <scope>NUCLEOTIDE SEQUENCE</scope>
    <source>
        <strain evidence="1">CE91-St55</strain>
    </source>
</reference>
<evidence type="ECO:0008006" key="3">
    <source>
        <dbReference type="Google" id="ProtNLM"/>
    </source>
</evidence>
<dbReference type="InterPro" id="IPR006490">
    <property type="entry name" value="Maj_tail_phi13"/>
</dbReference>
<organism evidence="1 2">
    <name type="scientific">Hungatella hathewayi</name>
    <dbReference type="NCBI Taxonomy" id="154046"/>
    <lineage>
        <taxon>Bacteria</taxon>
        <taxon>Bacillati</taxon>
        <taxon>Bacillota</taxon>
        <taxon>Clostridia</taxon>
        <taxon>Lachnospirales</taxon>
        <taxon>Lachnospiraceae</taxon>
        <taxon>Hungatella</taxon>
    </lineage>
</organism>
<dbReference type="EMBL" id="BQNJ01000001">
    <property type="protein sequence ID" value="GKG99108.1"/>
    <property type="molecule type" value="Genomic_DNA"/>
</dbReference>
<proteinExistence type="predicted"/>
<protein>
    <recommendedName>
        <fullName evidence="3">Phage tail protein</fullName>
    </recommendedName>
</protein>
<dbReference type="Proteomes" id="UP001055091">
    <property type="component" value="Unassembled WGS sequence"/>
</dbReference>
<name>A0AA37NAP8_9FIRM</name>
<evidence type="ECO:0000313" key="2">
    <source>
        <dbReference type="Proteomes" id="UP001055091"/>
    </source>
</evidence>
<accession>A0AA37NAP8</accession>
<sequence>MTSKSTKSNRINVKNLKYCLLTTDDSTGTTYGEVKGFGKAMQIQLTPSVSKGELYGEGVKEEDVSILNGIAVVVDVNKVFAEVRAEICGNSFKDGVVVEAAGDEPPYIALGYEVEQTGGKSEFVWLLKGQAQPINSTNKQSEGNITFSTDSVTINFIPRESDKWLRFFGDAANPEFTDAQAAKWFTTGPSTYPAKGA</sequence>
<gene>
    <name evidence="1" type="ORF">CE91St55_10900</name>
</gene>
<dbReference type="AlphaFoldDB" id="A0AA37NAP8"/>
<dbReference type="RefSeq" id="WP_195522078.1">
    <property type="nucleotide sequence ID" value="NZ_BQNJ01000001.1"/>
</dbReference>
<dbReference type="NCBIfam" id="TIGR01603">
    <property type="entry name" value="maj_tail_phi13"/>
    <property type="match status" value="1"/>
</dbReference>
<comment type="caution">
    <text evidence="1">The sequence shown here is derived from an EMBL/GenBank/DDBJ whole genome shotgun (WGS) entry which is preliminary data.</text>
</comment>
<evidence type="ECO:0000313" key="1">
    <source>
        <dbReference type="EMBL" id="GKG99108.1"/>
    </source>
</evidence>